<keyword evidence="2" id="KW-1185">Reference proteome</keyword>
<dbReference type="EMBL" id="JAFBMS010000022">
    <property type="protein sequence ID" value="KAG9343941.1"/>
    <property type="molecule type" value="Genomic_DNA"/>
</dbReference>
<name>A0A8T2NXT0_9TELE</name>
<protein>
    <submittedName>
        <fullName evidence="1">Uncharacterized protein</fullName>
    </submittedName>
</protein>
<evidence type="ECO:0000313" key="2">
    <source>
        <dbReference type="Proteomes" id="UP000824540"/>
    </source>
</evidence>
<organism evidence="1 2">
    <name type="scientific">Albula glossodonta</name>
    <name type="common">roundjaw bonefish</name>
    <dbReference type="NCBI Taxonomy" id="121402"/>
    <lineage>
        <taxon>Eukaryota</taxon>
        <taxon>Metazoa</taxon>
        <taxon>Chordata</taxon>
        <taxon>Craniata</taxon>
        <taxon>Vertebrata</taxon>
        <taxon>Euteleostomi</taxon>
        <taxon>Actinopterygii</taxon>
        <taxon>Neopterygii</taxon>
        <taxon>Teleostei</taxon>
        <taxon>Albuliformes</taxon>
        <taxon>Albulidae</taxon>
        <taxon>Albula</taxon>
    </lineage>
</organism>
<gene>
    <name evidence="1" type="ORF">JZ751_013329</name>
</gene>
<sequence length="61" mass="6839">MKTLCQGCQFRGFITGFRDPNPLPSQDTGLVQKRPIKWHLSFVDEVKAVYCAAGLLEIASR</sequence>
<accession>A0A8T2NXT0</accession>
<evidence type="ECO:0000313" key="1">
    <source>
        <dbReference type="EMBL" id="KAG9343941.1"/>
    </source>
</evidence>
<proteinExistence type="predicted"/>
<dbReference type="AlphaFoldDB" id="A0A8T2NXT0"/>
<comment type="caution">
    <text evidence="1">The sequence shown here is derived from an EMBL/GenBank/DDBJ whole genome shotgun (WGS) entry which is preliminary data.</text>
</comment>
<dbReference type="Proteomes" id="UP000824540">
    <property type="component" value="Unassembled WGS sequence"/>
</dbReference>
<reference evidence="1" key="1">
    <citation type="thesis" date="2021" institute="BYU ScholarsArchive" country="Provo, UT, USA">
        <title>Applications of and Algorithms for Genome Assembly and Genomic Analyses with an Emphasis on Marine Teleosts.</title>
        <authorList>
            <person name="Pickett B.D."/>
        </authorList>
    </citation>
    <scope>NUCLEOTIDE SEQUENCE</scope>
    <source>
        <strain evidence="1">HI-2016</strain>
    </source>
</reference>